<accession>A0A231V050</accession>
<protein>
    <recommendedName>
        <fullName evidence="3">Nucleotide-diphospho-sugar transferase domain-containing protein</fullName>
    </recommendedName>
</protein>
<name>A0A231V050_9HYPH</name>
<evidence type="ECO:0000313" key="2">
    <source>
        <dbReference type="Proteomes" id="UP000215405"/>
    </source>
</evidence>
<dbReference type="InterPro" id="IPR045499">
    <property type="entry name" value="DUF6492"/>
</dbReference>
<evidence type="ECO:0000313" key="1">
    <source>
        <dbReference type="EMBL" id="OXT01589.1"/>
    </source>
</evidence>
<organism evidence="1 2">
    <name type="scientific">Notoacmeibacter marinus</name>
    <dbReference type="NCBI Taxonomy" id="1876515"/>
    <lineage>
        <taxon>Bacteria</taxon>
        <taxon>Pseudomonadati</taxon>
        <taxon>Pseudomonadota</taxon>
        <taxon>Alphaproteobacteria</taxon>
        <taxon>Hyphomicrobiales</taxon>
        <taxon>Notoacmeibacteraceae</taxon>
        <taxon>Notoacmeibacter</taxon>
    </lineage>
</organism>
<dbReference type="AlphaFoldDB" id="A0A231V050"/>
<gene>
    <name evidence="1" type="ORF">B7H23_01025</name>
</gene>
<dbReference type="RefSeq" id="WP_094075556.1">
    <property type="nucleotide sequence ID" value="NZ_NBYO01000001.1"/>
</dbReference>
<dbReference type="Pfam" id="PF20102">
    <property type="entry name" value="DUF6492"/>
    <property type="match status" value="1"/>
</dbReference>
<dbReference type="Proteomes" id="UP000215405">
    <property type="component" value="Unassembled WGS sequence"/>
</dbReference>
<evidence type="ECO:0008006" key="3">
    <source>
        <dbReference type="Google" id="ProtNLM"/>
    </source>
</evidence>
<reference evidence="2" key="1">
    <citation type="journal article" date="2017" name="Int. J. Syst. Evol. Microbiol.">
        <title>Notoacmeibacter marinus gen. nov., sp. nov., isolated from the gut of a limpet and proposal of Notoacmeibacteraceae fam. nov. in the order Rhizobiales of the class Alphaproteobacteria.</title>
        <authorList>
            <person name="Huang Z."/>
            <person name="Guo F."/>
            <person name="Lai Q."/>
        </authorList>
    </citation>
    <scope>NUCLEOTIDE SEQUENCE [LARGE SCALE GENOMIC DNA]</scope>
    <source>
        <strain evidence="2">XMTR2A4</strain>
    </source>
</reference>
<keyword evidence="2" id="KW-1185">Reference proteome</keyword>
<dbReference type="EMBL" id="NBYO01000001">
    <property type="protein sequence ID" value="OXT01589.1"/>
    <property type="molecule type" value="Genomic_DNA"/>
</dbReference>
<proteinExistence type="predicted"/>
<comment type="caution">
    <text evidence="1">The sequence shown here is derived from an EMBL/GenBank/DDBJ whole genome shotgun (WGS) entry which is preliminary data.</text>
</comment>
<sequence length="298" mass="34134">MTEAERAAPGHDHSVALVTASYAGDMERFRLLCETLDRHAQGYSRHLVLVSGRDAALFRPFEGPRRHIVNENELLPEWLHDMPDPFNLGGRRLWLSWRGWPLRGWHIQQLRKIAIARHVDEHALVFLDSDVAFVKAFDARTVVRSDGSVRLFRRPFELVRRPPSEQHVWSRNAGRILGLGSTTSPHDYIATLIAWRTASVRAMIERIENACSRHWVEALARQRAFSECMIYGRFSDEFDDRTHHFHDDTEWCHTYWGGPGLTEGGIRDFLDAMGESQVAVALQSFTGSDIGDLRRVIG</sequence>